<evidence type="ECO:0000313" key="2">
    <source>
        <dbReference type="Proteomes" id="UP000339249"/>
    </source>
</evidence>
<reference evidence="1 2" key="1">
    <citation type="submission" date="2019-04" db="EMBL/GenBank/DDBJ databases">
        <authorList>
            <consortium name="Pathogen Informatics"/>
        </authorList>
    </citation>
    <scope>NUCLEOTIDE SEQUENCE [LARGE SCALE GENOMIC DNA]</scope>
    <source>
        <strain evidence="1 2">NCTC9185</strain>
    </source>
</reference>
<sequence>MRVEMLLCVSVGNVAFTTGDIRIGETPAAALGDKFSSTVYGPGADVSADRR</sequence>
<protein>
    <submittedName>
        <fullName evidence="1">Uncharacterized protein</fullName>
    </submittedName>
</protein>
<gene>
    <name evidence="1" type="ORF">NCTC9185_00205</name>
</gene>
<organism evidence="1 2">
    <name type="scientific">Raoultella terrigena</name>
    <name type="common">Klebsiella terrigena</name>
    <dbReference type="NCBI Taxonomy" id="577"/>
    <lineage>
        <taxon>Bacteria</taxon>
        <taxon>Pseudomonadati</taxon>
        <taxon>Pseudomonadota</taxon>
        <taxon>Gammaproteobacteria</taxon>
        <taxon>Enterobacterales</taxon>
        <taxon>Enterobacteriaceae</taxon>
        <taxon>Klebsiella/Raoultella group</taxon>
        <taxon>Raoultella</taxon>
    </lineage>
</organism>
<dbReference type="Proteomes" id="UP000339249">
    <property type="component" value="Unassembled WGS sequence"/>
</dbReference>
<accession>A0A4U9CRJ1</accession>
<name>A0A4U9CRJ1_RAOTE</name>
<proteinExistence type="predicted"/>
<evidence type="ECO:0000313" key="1">
    <source>
        <dbReference type="EMBL" id="VTN08330.1"/>
    </source>
</evidence>
<dbReference type="AlphaFoldDB" id="A0A4U9CRJ1"/>
<dbReference type="EMBL" id="CABDVU010000001">
    <property type="protein sequence ID" value="VTN08330.1"/>
    <property type="molecule type" value="Genomic_DNA"/>
</dbReference>